<dbReference type="Gene3D" id="3.10.450.50">
    <property type="match status" value="1"/>
</dbReference>
<evidence type="ECO:0000313" key="3">
    <source>
        <dbReference type="Proteomes" id="UP000601768"/>
    </source>
</evidence>
<dbReference type="RefSeq" id="WP_186506054.1">
    <property type="nucleotide sequence ID" value="NZ_JACNEP010000004.1"/>
</dbReference>
<evidence type="ECO:0008006" key="4">
    <source>
        <dbReference type="Google" id="ProtNLM"/>
    </source>
</evidence>
<proteinExistence type="predicted"/>
<gene>
    <name evidence="2" type="ORF">H8B19_06825</name>
</gene>
<name>A0A8J6IUA6_9ALTE</name>
<reference evidence="2" key="1">
    <citation type="journal article" date="2018" name="Int. J. Syst. Evol. Microbiol.">
        <title>Neptunicella marina gen. nov., sp. nov., isolated from surface seawater.</title>
        <authorList>
            <person name="Liu X."/>
            <person name="Lai Q."/>
            <person name="Du Y."/>
            <person name="Zhang X."/>
            <person name="Liu Z."/>
            <person name="Sun F."/>
            <person name="Shao Z."/>
        </authorList>
    </citation>
    <scope>NUCLEOTIDE SEQUENCE</scope>
    <source>
        <strain evidence="2">S27-2</strain>
    </source>
</reference>
<reference evidence="2" key="2">
    <citation type="submission" date="2020-08" db="EMBL/GenBank/DDBJ databases">
        <authorList>
            <person name="Lai Q."/>
        </authorList>
    </citation>
    <scope>NUCLEOTIDE SEQUENCE</scope>
    <source>
        <strain evidence="2">S27-2</strain>
    </source>
</reference>
<feature type="chain" id="PRO_5035325372" description="Nuclear transport factor 2 family protein" evidence="1">
    <location>
        <begin position="31"/>
        <end position="186"/>
    </location>
</feature>
<keyword evidence="1" id="KW-0732">Signal</keyword>
<sequence>MIKQGLRIKKGIFTAISTIAILLTQFQVNADEASTHFCGPTVPKAALKLDSIIPALYGIVSGAAGETKNWQLMSELFAPNGQIVPVFHDKKQQPQIDVLSVEKFVELNKQIFKDINFYETEVSKQIFQVGHMATVLSHYASRDDLNAAPYSQGINSFQLLNDGRRWCVISVTWDSDKGGHAIHAFE</sequence>
<accession>A0A8J6IUA6</accession>
<feature type="signal peptide" evidence="1">
    <location>
        <begin position="1"/>
        <end position="30"/>
    </location>
</feature>
<dbReference type="Proteomes" id="UP000601768">
    <property type="component" value="Unassembled WGS sequence"/>
</dbReference>
<comment type="caution">
    <text evidence="2">The sequence shown here is derived from an EMBL/GenBank/DDBJ whole genome shotgun (WGS) entry which is preliminary data.</text>
</comment>
<keyword evidence="3" id="KW-1185">Reference proteome</keyword>
<dbReference type="EMBL" id="JACNEP010000004">
    <property type="protein sequence ID" value="MBC3765583.1"/>
    <property type="molecule type" value="Genomic_DNA"/>
</dbReference>
<evidence type="ECO:0000256" key="1">
    <source>
        <dbReference type="SAM" id="SignalP"/>
    </source>
</evidence>
<evidence type="ECO:0000313" key="2">
    <source>
        <dbReference type="EMBL" id="MBC3765583.1"/>
    </source>
</evidence>
<protein>
    <recommendedName>
        <fullName evidence="4">Nuclear transport factor 2 family protein</fullName>
    </recommendedName>
</protein>
<organism evidence="2 3">
    <name type="scientific">Neptunicella marina</name>
    <dbReference type="NCBI Taxonomy" id="2125989"/>
    <lineage>
        <taxon>Bacteria</taxon>
        <taxon>Pseudomonadati</taxon>
        <taxon>Pseudomonadota</taxon>
        <taxon>Gammaproteobacteria</taxon>
        <taxon>Alteromonadales</taxon>
        <taxon>Alteromonadaceae</taxon>
        <taxon>Neptunicella</taxon>
    </lineage>
</organism>
<dbReference type="AlphaFoldDB" id="A0A8J6IUA6"/>